<gene>
    <name evidence="10" type="ORF">BB561_006142</name>
</gene>
<dbReference type="InterPro" id="IPR025256">
    <property type="entry name" value="TM7S3/TM198-like_dom"/>
</dbReference>
<comment type="similarity">
    <text evidence="2">Belongs to the TMEM198 family.</text>
</comment>
<protein>
    <recommendedName>
        <fullName evidence="6">Transmembrane protein 198</fullName>
    </recommendedName>
</protein>
<evidence type="ECO:0000313" key="11">
    <source>
        <dbReference type="Proteomes" id="UP000245383"/>
    </source>
</evidence>
<organism evidence="10 11">
    <name type="scientific">Smittium simulii</name>
    <dbReference type="NCBI Taxonomy" id="133385"/>
    <lineage>
        <taxon>Eukaryota</taxon>
        <taxon>Fungi</taxon>
        <taxon>Fungi incertae sedis</taxon>
        <taxon>Zoopagomycota</taxon>
        <taxon>Kickxellomycotina</taxon>
        <taxon>Harpellomycetes</taxon>
        <taxon>Harpellales</taxon>
        <taxon>Legeriomycetaceae</taxon>
        <taxon>Smittium</taxon>
    </lineage>
</organism>
<keyword evidence="11" id="KW-1185">Reference proteome</keyword>
<evidence type="ECO:0000256" key="8">
    <source>
        <dbReference type="SAM" id="SignalP"/>
    </source>
</evidence>
<dbReference type="GO" id="GO:0005886">
    <property type="term" value="C:plasma membrane"/>
    <property type="evidence" value="ECO:0007669"/>
    <property type="project" value="TreeGrafter"/>
</dbReference>
<sequence>MAKNKITFISLCILSISFVMGAKDSDKNQNQDRIMFYMNPEYRITTNIIMSAIMMAFGVLLMTLGFRIKRVGSITSAFFWGTIIVLLVFYSIKPPKIGDNTKAIVYMSLSCIAGLATAATSQINTYTEMVFVGLLSGKLLGFYIMIWMPISSLSHFWVRLLLLTIPAIGLGILATILPKILYALLTSFSGAFMLLAGLDFYLKTGFTHNFIALFVKNPELMKKSAKLYFFLTAVVALFAVSSILNIVFRKKQKIAFEYYEKSSTGTSRSSF</sequence>
<feature type="transmembrane region" description="Helical" evidence="7">
    <location>
        <begin position="181"/>
        <end position="202"/>
    </location>
</feature>
<evidence type="ECO:0000256" key="6">
    <source>
        <dbReference type="ARBA" id="ARBA00049737"/>
    </source>
</evidence>
<comment type="caution">
    <text evidence="10">The sequence shown here is derived from an EMBL/GenBank/DDBJ whole genome shotgun (WGS) entry which is preliminary data.</text>
</comment>
<name>A0A2T9Y6B4_9FUNG</name>
<evidence type="ECO:0000259" key="9">
    <source>
        <dbReference type="Pfam" id="PF13886"/>
    </source>
</evidence>
<evidence type="ECO:0000256" key="4">
    <source>
        <dbReference type="ARBA" id="ARBA00022989"/>
    </source>
</evidence>
<evidence type="ECO:0000256" key="1">
    <source>
        <dbReference type="ARBA" id="ARBA00004141"/>
    </source>
</evidence>
<feature type="transmembrane region" description="Helical" evidence="7">
    <location>
        <begin position="130"/>
        <end position="150"/>
    </location>
</feature>
<feature type="transmembrane region" description="Helical" evidence="7">
    <location>
        <begin position="156"/>
        <end position="174"/>
    </location>
</feature>
<feature type="transmembrane region" description="Helical" evidence="7">
    <location>
        <begin position="45"/>
        <end position="64"/>
    </location>
</feature>
<feature type="domain" description="TM7S3/TM198-like" evidence="9">
    <location>
        <begin position="52"/>
        <end position="240"/>
    </location>
</feature>
<dbReference type="Pfam" id="PF13886">
    <property type="entry name" value="TM7S3_TM198"/>
    <property type="match status" value="1"/>
</dbReference>
<feature type="transmembrane region" description="Helical" evidence="7">
    <location>
        <begin position="104"/>
        <end position="123"/>
    </location>
</feature>
<proteinExistence type="inferred from homology"/>
<feature type="signal peptide" evidence="8">
    <location>
        <begin position="1"/>
        <end position="21"/>
    </location>
</feature>
<evidence type="ECO:0000256" key="3">
    <source>
        <dbReference type="ARBA" id="ARBA00022692"/>
    </source>
</evidence>
<keyword evidence="5 7" id="KW-0472">Membrane</keyword>
<keyword evidence="3 7" id="KW-0812">Transmembrane</keyword>
<dbReference type="AlphaFoldDB" id="A0A2T9Y6B4"/>
<evidence type="ECO:0000256" key="5">
    <source>
        <dbReference type="ARBA" id="ARBA00023136"/>
    </source>
</evidence>
<feature type="chain" id="PRO_5015601289" description="Transmembrane protein 198" evidence="8">
    <location>
        <begin position="22"/>
        <end position="271"/>
    </location>
</feature>
<evidence type="ECO:0000256" key="7">
    <source>
        <dbReference type="SAM" id="Phobius"/>
    </source>
</evidence>
<feature type="transmembrane region" description="Helical" evidence="7">
    <location>
        <begin position="71"/>
        <end position="92"/>
    </location>
</feature>
<keyword evidence="8" id="KW-0732">Signal</keyword>
<accession>A0A2T9Y6B4</accession>
<dbReference type="EMBL" id="MBFR01000434">
    <property type="protein sequence ID" value="PVU87858.1"/>
    <property type="molecule type" value="Genomic_DNA"/>
</dbReference>
<feature type="transmembrane region" description="Helical" evidence="7">
    <location>
        <begin position="227"/>
        <end position="248"/>
    </location>
</feature>
<evidence type="ECO:0000256" key="2">
    <source>
        <dbReference type="ARBA" id="ARBA00006244"/>
    </source>
</evidence>
<keyword evidence="4 7" id="KW-1133">Transmembrane helix</keyword>
<dbReference type="PANTHER" id="PTHR31247:SF5">
    <property type="entry name" value="DUF4203 DOMAIN-CONTAINING PROTEIN"/>
    <property type="match status" value="1"/>
</dbReference>
<dbReference type="PANTHER" id="PTHR31247">
    <property type="entry name" value="TRANSMEMBRANE PROTEIN 198 FAMILY MEMBER"/>
    <property type="match status" value="1"/>
</dbReference>
<evidence type="ECO:0000313" key="10">
    <source>
        <dbReference type="EMBL" id="PVU87858.1"/>
    </source>
</evidence>
<dbReference type="Proteomes" id="UP000245383">
    <property type="component" value="Unassembled WGS sequence"/>
</dbReference>
<dbReference type="InterPro" id="IPR040236">
    <property type="entry name" value="TMEM198"/>
</dbReference>
<reference evidence="10 11" key="1">
    <citation type="journal article" date="2018" name="MBio">
        <title>Comparative Genomics Reveals the Core Gene Toolbox for the Fungus-Insect Symbiosis.</title>
        <authorList>
            <person name="Wang Y."/>
            <person name="Stata M."/>
            <person name="Wang W."/>
            <person name="Stajich J.E."/>
            <person name="White M.M."/>
            <person name="Moncalvo J.M."/>
        </authorList>
    </citation>
    <scope>NUCLEOTIDE SEQUENCE [LARGE SCALE GENOMIC DNA]</scope>
    <source>
        <strain evidence="10 11">SWE-8-4</strain>
    </source>
</reference>
<comment type="subcellular location">
    <subcellularLocation>
        <location evidence="1">Membrane</location>
        <topology evidence="1">Multi-pass membrane protein</topology>
    </subcellularLocation>
</comment>
<dbReference type="OrthoDB" id="102260at2759"/>